<comment type="similarity">
    <text evidence="1">Belongs to the metallo-dependent hydrolases superfamily. TatD-type hydrolase family.</text>
</comment>
<keyword evidence="2" id="KW-0479">Metal-binding</keyword>
<gene>
    <name evidence="4" type="ORF">RQL39_00260</name>
</gene>
<dbReference type="CDD" id="cd01310">
    <property type="entry name" value="TatD_DNAse"/>
    <property type="match status" value="1"/>
</dbReference>
<sequence length="260" mass="30062">MLVDSHCHLHLIDYNHINKNIDYIINDAYKNNVKHILCVSTDLDDYLTLTKLSDLYKNISISVGLHPNKNKYDVSSLKEFSCDSRCIAIGETGLDFNLKTLNSNKIKQKELFKYHIKIAKNIKKPLIIHTRNAALETLEIMNNENAENVGGVIHCFNESYKIAKYFLDMNFYLSFSGIITFKNAKYLREVVKKIPINRILIETDSPYLAPEPYRGKQNYPAFLKYVATILGEIKNKNFKEISKKTTENFFNCFNSINNSI</sequence>
<evidence type="ECO:0000313" key="5">
    <source>
        <dbReference type="Proteomes" id="UP001368618"/>
    </source>
</evidence>
<dbReference type="GO" id="GO:0016787">
    <property type="term" value="F:hydrolase activity"/>
    <property type="evidence" value="ECO:0007669"/>
    <property type="project" value="UniProtKB-KW"/>
</dbReference>
<dbReference type="PIRSF" id="PIRSF005902">
    <property type="entry name" value="DNase_TatD"/>
    <property type="match status" value="1"/>
</dbReference>
<protein>
    <submittedName>
        <fullName evidence="4">TatD family hydrolase</fullName>
    </submittedName>
</protein>
<dbReference type="RefSeq" id="WP_100114623.1">
    <property type="nucleotide sequence ID" value="NZ_CP021497.1"/>
</dbReference>
<dbReference type="SUPFAM" id="SSF51556">
    <property type="entry name" value="Metallo-dependent hydrolases"/>
    <property type="match status" value="1"/>
</dbReference>
<dbReference type="Pfam" id="PF01026">
    <property type="entry name" value="TatD_DNase"/>
    <property type="match status" value="1"/>
</dbReference>
<proteinExistence type="inferred from homology"/>
<dbReference type="PROSITE" id="PS01091">
    <property type="entry name" value="TATD_3"/>
    <property type="match status" value="1"/>
</dbReference>
<dbReference type="InterPro" id="IPR018228">
    <property type="entry name" value="DNase_TatD-rel_CS"/>
</dbReference>
<dbReference type="InterPro" id="IPR015991">
    <property type="entry name" value="TatD/YcfH-like"/>
</dbReference>
<evidence type="ECO:0000256" key="1">
    <source>
        <dbReference type="ARBA" id="ARBA00009275"/>
    </source>
</evidence>
<name>A0ABZ2GYZ6_9GAMM</name>
<keyword evidence="3 4" id="KW-0378">Hydrolase</keyword>
<evidence type="ECO:0000256" key="2">
    <source>
        <dbReference type="ARBA" id="ARBA00022723"/>
    </source>
</evidence>
<dbReference type="PANTHER" id="PTHR46124:SF2">
    <property type="entry name" value="D-AMINOACYL-TRNA DEACYLASE"/>
    <property type="match status" value="1"/>
</dbReference>
<keyword evidence="5" id="KW-1185">Reference proteome</keyword>
<organism evidence="4 5">
    <name type="scientific">Candidatus Legionella polyplacis</name>
    <dbReference type="NCBI Taxonomy" id="2005262"/>
    <lineage>
        <taxon>Bacteria</taxon>
        <taxon>Pseudomonadati</taxon>
        <taxon>Pseudomonadota</taxon>
        <taxon>Gammaproteobacteria</taxon>
        <taxon>Legionellales</taxon>
        <taxon>Legionellaceae</taxon>
        <taxon>Legionella</taxon>
    </lineage>
</organism>
<reference evidence="4" key="1">
    <citation type="submission" date="2023-09" db="EMBL/GenBank/DDBJ databases">
        <title>Genomes of two closely related lineages of the louse Polyplax serrata with different host specificities.</title>
        <authorList>
            <person name="Martinu J."/>
            <person name="Tarabai H."/>
            <person name="Stefka J."/>
            <person name="Hypsa V."/>
        </authorList>
    </citation>
    <scope>NUCLEOTIDE SEQUENCE [LARGE SCALE GENOMIC DNA]</scope>
    <source>
        <strain evidence="4">98ZLc_SE</strain>
    </source>
</reference>
<evidence type="ECO:0000256" key="3">
    <source>
        <dbReference type="ARBA" id="ARBA00022801"/>
    </source>
</evidence>
<accession>A0ABZ2GYZ6</accession>
<evidence type="ECO:0000313" key="4">
    <source>
        <dbReference type="EMBL" id="WWR11596.1"/>
    </source>
</evidence>
<dbReference type="Proteomes" id="UP001368618">
    <property type="component" value="Chromosome"/>
</dbReference>
<dbReference type="EMBL" id="CP135137">
    <property type="protein sequence ID" value="WWR11596.1"/>
    <property type="molecule type" value="Genomic_DNA"/>
</dbReference>
<dbReference type="NCBIfam" id="TIGR00010">
    <property type="entry name" value="YchF/TatD family DNA exonuclease"/>
    <property type="match status" value="1"/>
</dbReference>
<dbReference type="Gene3D" id="3.20.20.140">
    <property type="entry name" value="Metal-dependent hydrolases"/>
    <property type="match status" value="1"/>
</dbReference>
<dbReference type="PANTHER" id="PTHR46124">
    <property type="entry name" value="D-AMINOACYL-TRNA DEACYLASE"/>
    <property type="match status" value="1"/>
</dbReference>
<dbReference type="InterPro" id="IPR032466">
    <property type="entry name" value="Metal_Hydrolase"/>
</dbReference>
<dbReference type="InterPro" id="IPR001130">
    <property type="entry name" value="TatD-like"/>
</dbReference>